<name>A0A059G0Z7_9PROT</name>
<comment type="caution">
    <text evidence="1">The sequence shown here is derived from an EMBL/GenBank/DDBJ whole genome shotgun (WGS) entry which is preliminary data.</text>
</comment>
<protein>
    <submittedName>
        <fullName evidence="1">Uncharacterized protein</fullName>
    </submittedName>
</protein>
<accession>A0A059G0Z7</accession>
<evidence type="ECO:0000313" key="2">
    <source>
        <dbReference type="Proteomes" id="UP000024942"/>
    </source>
</evidence>
<evidence type="ECO:0000313" key="1">
    <source>
        <dbReference type="EMBL" id="KCZ96610.1"/>
    </source>
</evidence>
<dbReference type="EMBL" id="ARYL01000148">
    <property type="protein sequence ID" value="KCZ96610.1"/>
    <property type="molecule type" value="Genomic_DNA"/>
</dbReference>
<dbReference type="AlphaFoldDB" id="A0A059G0Z7"/>
<keyword evidence="2" id="KW-1185">Reference proteome</keyword>
<feature type="non-terminal residue" evidence="1">
    <location>
        <position position="1"/>
    </location>
</feature>
<gene>
    <name evidence="1" type="ORF">HOC_20823</name>
</gene>
<reference evidence="1 2" key="1">
    <citation type="journal article" date="2014" name="Antonie Van Leeuwenhoek">
        <title>Hyphomonas beringensis sp. nov. and Hyphomonas chukchiensis sp. nov., isolated from surface seawater of the Bering Sea and Chukchi Sea.</title>
        <authorList>
            <person name="Li C."/>
            <person name="Lai Q."/>
            <person name="Li G."/>
            <person name="Dong C."/>
            <person name="Wang J."/>
            <person name="Liao Y."/>
            <person name="Shao Z."/>
        </authorList>
    </citation>
    <scope>NUCLEOTIDE SEQUENCE [LARGE SCALE GENOMIC DNA]</scope>
    <source>
        <strain evidence="1 2">SCH89</strain>
    </source>
</reference>
<organism evidence="1 2">
    <name type="scientific">Hyphomonas oceanitis SCH89</name>
    <dbReference type="NCBI Taxonomy" id="1280953"/>
    <lineage>
        <taxon>Bacteria</taxon>
        <taxon>Pseudomonadati</taxon>
        <taxon>Pseudomonadota</taxon>
        <taxon>Alphaproteobacteria</taxon>
        <taxon>Hyphomonadales</taxon>
        <taxon>Hyphomonadaceae</taxon>
        <taxon>Hyphomonas</taxon>
    </lineage>
</organism>
<sequence length="34" mass="3783">DLKESARAHGLEDPTLEDAFIALVEQSDREREAA</sequence>
<proteinExistence type="predicted"/>
<dbReference type="Proteomes" id="UP000024942">
    <property type="component" value="Unassembled WGS sequence"/>
</dbReference>